<gene>
    <name evidence="5" type="ORF">HMPREF9151_01440</name>
</gene>
<comment type="similarity">
    <text evidence="1">Belongs to the glycosyltransferase 2 family.</text>
</comment>
<comment type="caution">
    <text evidence="5">The sequence shown here is derived from an EMBL/GenBank/DDBJ whole genome shotgun (WGS) entry which is preliminary data.</text>
</comment>
<name>L1N9T9_9BACT</name>
<reference evidence="5 6" key="1">
    <citation type="submission" date="2012-05" db="EMBL/GenBank/DDBJ databases">
        <authorList>
            <person name="Weinstock G."/>
            <person name="Sodergren E."/>
            <person name="Lobos E.A."/>
            <person name="Fulton L."/>
            <person name="Fulton R."/>
            <person name="Courtney L."/>
            <person name="Fronick C."/>
            <person name="O'Laughlin M."/>
            <person name="Godfrey J."/>
            <person name="Wilson R.M."/>
            <person name="Miner T."/>
            <person name="Farmer C."/>
            <person name="Delehaunty K."/>
            <person name="Cordes M."/>
            <person name="Minx P."/>
            <person name="Tomlinson C."/>
            <person name="Chen J."/>
            <person name="Wollam A."/>
            <person name="Pepin K.H."/>
            <person name="Bhonagiri V."/>
            <person name="Zhang X."/>
            <person name="Suruliraj S."/>
            <person name="Warren W."/>
            <person name="Mitreva M."/>
            <person name="Mardis E.R."/>
            <person name="Wilson R.K."/>
        </authorList>
    </citation>
    <scope>NUCLEOTIDE SEQUENCE [LARGE SCALE GENOMIC DNA]</scope>
    <source>
        <strain evidence="5 6">F0055</strain>
    </source>
</reference>
<protein>
    <submittedName>
        <fullName evidence="5">Glycosyltransferase, group 2 family protein</fullName>
    </submittedName>
</protein>
<keyword evidence="6" id="KW-1185">Reference proteome</keyword>
<dbReference type="EMBL" id="AMEP01000094">
    <property type="protein sequence ID" value="EKY00040.1"/>
    <property type="molecule type" value="Genomic_DNA"/>
</dbReference>
<evidence type="ECO:0000313" key="5">
    <source>
        <dbReference type="EMBL" id="EKY00040.1"/>
    </source>
</evidence>
<dbReference type="OrthoDB" id="9771846at2"/>
<evidence type="ECO:0000259" key="4">
    <source>
        <dbReference type="Pfam" id="PF00535"/>
    </source>
</evidence>
<proteinExistence type="inferred from homology"/>
<dbReference type="Proteomes" id="UP000010433">
    <property type="component" value="Unassembled WGS sequence"/>
</dbReference>
<dbReference type="SUPFAM" id="SSF53448">
    <property type="entry name" value="Nucleotide-diphospho-sugar transferases"/>
    <property type="match status" value="1"/>
</dbReference>
<keyword evidence="2" id="KW-0328">Glycosyltransferase</keyword>
<dbReference type="InterPro" id="IPR029044">
    <property type="entry name" value="Nucleotide-diphossugar_trans"/>
</dbReference>
<dbReference type="Pfam" id="PF00535">
    <property type="entry name" value="Glycos_transf_2"/>
    <property type="match status" value="1"/>
</dbReference>
<dbReference type="AlphaFoldDB" id="L1N9T9"/>
<evidence type="ECO:0000256" key="3">
    <source>
        <dbReference type="ARBA" id="ARBA00022679"/>
    </source>
</evidence>
<dbReference type="PATRIC" id="fig|1127699.3.peg.1330"/>
<dbReference type="PANTHER" id="PTHR43179">
    <property type="entry name" value="RHAMNOSYLTRANSFERASE WBBL"/>
    <property type="match status" value="1"/>
</dbReference>
<evidence type="ECO:0000313" key="6">
    <source>
        <dbReference type="Proteomes" id="UP000010433"/>
    </source>
</evidence>
<organism evidence="5 6">
    <name type="scientific">Hoylesella saccharolytica F0055</name>
    <dbReference type="NCBI Taxonomy" id="1127699"/>
    <lineage>
        <taxon>Bacteria</taxon>
        <taxon>Pseudomonadati</taxon>
        <taxon>Bacteroidota</taxon>
        <taxon>Bacteroidia</taxon>
        <taxon>Bacteroidales</taxon>
        <taxon>Prevotellaceae</taxon>
        <taxon>Hoylesella</taxon>
    </lineage>
</organism>
<dbReference type="PANTHER" id="PTHR43179:SF12">
    <property type="entry name" value="GALACTOFURANOSYLTRANSFERASE GLFT2"/>
    <property type="match status" value="1"/>
</dbReference>
<dbReference type="InterPro" id="IPR001173">
    <property type="entry name" value="Glyco_trans_2-like"/>
</dbReference>
<dbReference type="Gene3D" id="3.90.550.10">
    <property type="entry name" value="Spore Coat Polysaccharide Biosynthesis Protein SpsA, Chain A"/>
    <property type="match status" value="1"/>
</dbReference>
<dbReference type="CDD" id="cd04186">
    <property type="entry name" value="GT_2_like_c"/>
    <property type="match status" value="1"/>
</dbReference>
<evidence type="ECO:0000256" key="1">
    <source>
        <dbReference type="ARBA" id="ARBA00006739"/>
    </source>
</evidence>
<feature type="domain" description="Glycosyltransferase 2-like" evidence="4">
    <location>
        <begin position="6"/>
        <end position="116"/>
    </location>
</feature>
<dbReference type="HOGENOM" id="CLU_023845_4_0_10"/>
<keyword evidence="3 5" id="KW-0808">Transferase</keyword>
<sequence>MDKVAIVILNWNGREMLQRYLPSVVRYSREDASIYIADNASTDDSMAFIAQHFPHCKTLILDKNYGFAEGYNKALATIEAEYYVLLNSDVEVTHNWLTPLIELMEMYPDVAACQPKLLSIANRDAFEYAGACGGFLDRYGYPFCRGRIFNTIETDNAQYDYKQEVHWATGACLMIRSADYWSVGGLDGRFFAHNEEIDLCWRLRLAGRKIYCEPDSVVYHVGGGTLPKANPMKTYLNFRNNLTMLYKNLHRDELKHVMRVRWLLDYVAATQTLLVNFNWADCRAIWKARRDFRRWHHNFDEDRRQIQQNKKTTDKNINGHFSLLWQYYVKARKLFSQLPMGDERLGMKDEDLFDEELEMRK</sequence>
<accession>L1N9T9</accession>
<dbReference type="RefSeq" id="WP_009162754.1">
    <property type="nucleotide sequence ID" value="NZ_KB291002.1"/>
</dbReference>
<dbReference type="STRING" id="1127699.HMPREF9151_01440"/>
<dbReference type="GO" id="GO:0016757">
    <property type="term" value="F:glycosyltransferase activity"/>
    <property type="evidence" value="ECO:0007669"/>
    <property type="project" value="UniProtKB-KW"/>
</dbReference>
<evidence type="ECO:0000256" key="2">
    <source>
        <dbReference type="ARBA" id="ARBA00022676"/>
    </source>
</evidence>